<proteinExistence type="predicted"/>
<sequence length="94" mass="9766">MTASPVPARGPDGADSNGTGLADLAHDLQNALAAVKGHAEIVRLRLAAVPAADRTRLDRPLDAIVDAVDQALAVLAALAPEKPYYRRPPRPPAS</sequence>
<feature type="region of interest" description="Disordered" evidence="1">
    <location>
        <begin position="1"/>
        <end position="21"/>
    </location>
</feature>
<evidence type="ECO:0008006" key="3">
    <source>
        <dbReference type="Google" id="ProtNLM"/>
    </source>
</evidence>
<dbReference type="Gene3D" id="1.10.287.130">
    <property type="match status" value="1"/>
</dbReference>
<evidence type="ECO:0000313" key="2">
    <source>
        <dbReference type="EMBL" id="CAA9534397.1"/>
    </source>
</evidence>
<organism evidence="2">
    <name type="scientific">uncultured Thermomicrobiales bacterium</name>
    <dbReference type="NCBI Taxonomy" id="1645740"/>
    <lineage>
        <taxon>Bacteria</taxon>
        <taxon>Pseudomonadati</taxon>
        <taxon>Thermomicrobiota</taxon>
        <taxon>Thermomicrobia</taxon>
        <taxon>Thermomicrobiales</taxon>
        <taxon>environmental samples</taxon>
    </lineage>
</organism>
<evidence type="ECO:0000256" key="1">
    <source>
        <dbReference type="SAM" id="MobiDB-lite"/>
    </source>
</evidence>
<name>A0A6J4TXM8_9BACT</name>
<reference evidence="2" key="1">
    <citation type="submission" date="2020-02" db="EMBL/GenBank/DDBJ databases">
        <authorList>
            <person name="Meier V. D."/>
        </authorList>
    </citation>
    <scope>NUCLEOTIDE SEQUENCE</scope>
    <source>
        <strain evidence="2">AVDCRST_MAG49</strain>
    </source>
</reference>
<accession>A0A6J4TXM8</accession>
<gene>
    <name evidence="2" type="ORF">AVDCRST_MAG49-150</name>
</gene>
<dbReference type="AlphaFoldDB" id="A0A6J4TXM8"/>
<dbReference type="EMBL" id="CADCWG010000011">
    <property type="protein sequence ID" value="CAA9534397.1"/>
    <property type="molecule type" value="Genomic_DNA"/>
</dbReference>
<protein>
    <recommendedName>
        <fullName evidence="3">Signal transduction histidine kinase dimerisation/phosphoacceptor domain-containing protein</fullName>
    </recommendedName>
</protein>